<dbReference type="EMBL" id="JANPWB010000013">
    <property type="protein sequence ID" value="KAJ1110301.1"/>
    <property type="molecule type" value="Genomic_DNA"/>
</dbReference>
<dbReference type="AlphaFoldDB" id="A0AAV7N2M9"/>
<reference evidence="1" key="1">
    <citation type="journal article" date="2022" name="bioRxiv">
        <title>Sequencing and chromosome-scale assembly of the giantPleurodeles waltlgenome.</title>
        <authorList>
            <person name="Brown T."/>
            <person name="Elewa A."/>
            <person name="Iarovenko S."/>
            <person name="Subramanian E."/>
            <person name="Araus A.J."/>
            <person name="Petzold A."/>
            <person name="Susuki M."/>
            <person name="Suzuki K.-i.T."/>
            <person name="Hayashi T."/>
            <person name="Toyoda A."/>
            <person name="Oliveira C."/>
            <person name="Osipova E."/>
            <person name="Leigh N.D."/>
            <person name="Simon A."/>
            <person name="Yun M.H."/>
        </authorList>
    </citation>
    <scope>NUCLEOTIDE SEQUENCE</scope>
    <source>
        <strain evidence="1">20211129_DDA</strain>
        <tissue evidence="1">Liver</tissue>
    </source>
</reference>
<dbReference type="Proteomes" id="UP001066276">
    <property type="component" value="Chromosome 9"/>
</dbReference>
<name>A0AAV7N2M9_PLEWA</name>
<protein>
    <submittedName>
        <fullName evidence="1">Uncharacterized protein</fullName>
    </submittedName>
</protein>
<keyword evidence="2" id="KW-1185">Reference proteome</keyword>
<sequence length="133" mass="14165">MVAAEGSSDVPQCEQPGGSIKREAAGLCCRPREYNGGHGLEGFLARCTGSAWPAGVTSVLKPIRLECVKTINRQGIREQAGPSGAWDASTLFRSLEGRQQGVKELKILQSLAAVGSDLEWPERTSPTSAAQRQ</sequence>
<proteinExistence type="predicted"/>
<evidence type="ECO:0000313" key="1">
    <source>
        <dbReference type="EMBL" id="KAJ1110301.1"/>
    </source>
</evidence>
<organism evidence="1 2">
    <name type="scientific">Pleurodeles waltl</name>
    <name type="common">Iberian ribbed newt</name>
    <dbReference type="NCBI Taxonomy" id="8319"/>
    <lineage>
        <taxon>Eukaryota</taxon>
        <taxon>Metazoa</taxon>
        <taxon>Chordata</taxon>
        <taxon>Craniata</taxon>
        <taxon>Vertebrata</taxon>
        <taxon>Euteleostomi</taxon>
        <taxon>Amphibia</taxon>
        <taxon>Batrachia</taxon>
        <taxon>Caudata</taxon>
        <taxon>Salamandroidea</taxon>
        <taxon>Salamandridae</taxon>
        <taxon>Pleurodelinae</taxon>
        <taxon>Pleurodeles</taxon>
    </lineage>
</organism>
<evidence type="ECO:0000313" key="2">
    <source>
        <dbReference type="Proteomes" id="UP001066276"/>
    </source>
</evidence>
<gene>
    <name evidence="1" type="ORF">NDU88_007654</name>
</gene>
<comment type="caution">
    <text evidence="1">The sequence shown here is derived from an EMBL/GenBank/DDBJ whole genome shotgun (WGS) entry which is preliminary data.</text>
</comment>
<accession>A0AAV7N2M9</accession>